<name>A0A1S9TRV0_BACCE</name>
<gene>
    <name evidence="2" type="ORF">BW897_11040</name>
</gene>
<dbReference type="EMBL" id="MUAJ01000007">
    <property type="protein sequence ID" value="OOR12640.1"/>
    <property type="molecule type" value="Genomic_DNA"/>
</dbReference>
<proteinExistence type="predicted"/>
<evidence type="ECO:0000313" key="3">
    <source>
        <dbReference type="Proteomes" id="UP000190906"/>
    </source>
</evidence>
<organism evidence="2 3">
    <name type="scientific">Bacillus cereus</name>
    <dbReference type="NCBI Taxonomy" id="1396"/>
    <lineage>
        <taxon>Bacteria</taxon>
        <taxon>Bacillati</taxon>
        <taxon>Bacillota</taxon>
        <taxon>Bacilli</taxon>
        <taxon>Bacillales</taxon>
        <taxon>Bacillaceae</taxon>
        <taxon>Bacillus</taxon>
        <taxon>Bacillus cereus group</taxon>
    </lineage>
</organism>
<dbReference type="RefSeq" id="WP_078204687.1">
    <property type="nucleotide sequence ID" value="NZ_MUAJ01000007.1"/>
</dbReference>
<reference evidence="2 3" key="1">
    <citation type="submission" date="2017-01" db="EMBL/GenBank/DDBJ databases">
        <title>Bacillus cereus isolates.</title>
        <authorList>
            <person name="Beno S.M."/>
        </authorList>
    </citation>
    <scope>NUCLEOTIDE SEQUENCE [LARGE SCALE GENOMIC DNA]</scope>
    <source>
        <strain evidence="2 3">FSL H8-0485</strain>
    </source>
</reference>
<evidence type="ECO:0000256" key="1">
    <source>
        <dbReference type="SAM" id="MobiDB-lite"/>
    </source>
</evidence>
<evidence type="ECO:0000313" key="2">
    <source>
        <dbReference type="EMBL" id="OOR12640.1"/>
    </source>
</evidence>
<sequence>MEKQMCGAMTRKGTPCQKEGIGRNGRCRLHGGKSTGPKDRAKHSASLLGNKNALKTGEYESIYHSTLLEDEKPLYDNMSTDCEQSVTDRIKLIGLRTRRIMQRYSEELLKDKPSDKKIKQLEEALTRIDGRFTELMREKRELTKDKPYEEDGSLDQLCNILNGLREQREKKLDGL</sequence>
<feature type="region of interest" description="Disordered" evidence="1">
    <location>
        <begin position="1"/>
        <end position="44"/>
    </location>
</feature>
<dbReference type="Proteomes" id="UP000190906">
    <property type="component" value="Unassembled WGS sequence"/>
</dbReference>
<accession>A0A1S9TRV0</accession>
<protein>
    <submittedName>
        <fullName evidence="2">Uncharacterized protein</fullName>
    </submittedName>
</protein>
<comment type="caution">
    <text evidence="2">The sequence shown here is derived from an EMBL/GenBank/DDBJ whole genome shotgun (WGS) entry which is preliminary data.</text>
</comment>
<dbReference type="InterPro" id="IPR047675">
    <property type="entry name" value="Putative_zinc-bd"/>
</dbReference>
<dbReference type="NCBIfam" id="NF041373">
    <property type="entry name" value="HGG_STG"/>
    <property type="match status" value="1"/>
</dbReference>
<dbReference type="AlphaFoldDB" id="A0A1S9TRV0"/>